<evidence type="ECO:0000256" key="1">
    <source>
        <dbReference type="ARBA" id="ARBA00004651"/>
    </source>
</evidence>
<gene>
    <name evidence="8" type="ORF">WAZ07_10910</name>
</gene>
<reference evidence="8 9" key="1">
    <citation type="submission" date="2024-01" db="EMBL/GenBank/DDBJ databases">
        <title>Seven novel Bacillus-like species.</title>
        <authorList>
            <person name="Liu G."/>
        </authorList>
    </citation>
    <scope>NUCLEOTIDE SEQUENCE [LARGE SCALE GENOMIC DNA]</scope>
    <source>
        <strain evidence="8 9">FJAT-51639</strain>
    </source>
</reference>
<keyword evidence="5 6" id="KW-0472">Membrane</keyword>
<dbReference type="RefSeq" id="WP_090913167.1">
    <property type="nucleotide sequence ID" value="NZ_JBAWSX010000005.1"/>
</dbReference>
<dbReference type="EMBL" id="JBAWSX010000005">
    <property type="protein sequence ID" value="MEI4801830.1"/>
    <property type="molecule type" value="Genomic_DNA"/>
</dbReference>
<feature type="domain" description="DUF2179" evidence="7">
    <location>
        <begin position="210"/>
        <end position="264"/>
    </location>
</feature>
<dbReference type="PANTHER" id="PTHR33545:SF5">
    <property type="entry name" value="UPF0750 MEMBRANE PROTEIN YITT"/>
    <property type="match status" value="1"/>
</dbReference>
<proteinExistence type="predicted"/>
<accession>A0ABU8FJI2</accession>
<dbReference type="Proteomes" id="UP001372526">
    <property type="component" value="Unassembled WGS sequence"/>
</dbReference>
<dbReference type="Pfam" id="PF10035">
    <property type="entry name" value="DUF2179"/>
    <property type="match status" value="1"/>
</dbReference>
<evidence type="ECO:0000256" key="5">
    <source>
        <dbReference type="ARBA" id="ARBA00023136"/>
    </source>
</evidence>
<evidence type="ECO:0000259" key="7">
    <source>
        <dbReference type="Pfam" id="PF10035"/>
    </source>
</evidence>
<feature type="transmembrane region" description="Helical" evidence="6">
    <location>
        <begin position="140"/>
        <end position="158"/>
    </location>
</feature>
<dbReference type="InterPro" id="IPR019264">
    <property type="entry name" value="DUF2179"/>
</dbReference>
<dbReference type="InterPro" id="IPR015867">
    <property type="entry name" value="N-reg_PII/ATP_PRibTrfase_C"/>
</dbReference>
<evidence type="ECO:0000313" key="8">
    <source>
        <dbReference type="EMBL" id="MEI4801830.1"/>
    </source>
</evidence>
<keyword evidence="9" id="KW-1185">Reference proteome</keyword>
<evidence type="ECO:0000256" key="2">
    <source>
        <dbReference type="ARBA" id="ARBA00022475"/>
    </source>
</evidence>
<sequence length="269" mass="28908">MYRLLGVILGSLVVALSFNLFLIPHKILSSGISGIAMIIGILTPFNTGLVNFLLNLPILILGYIGLGKRFIGYTIISVITLSAALYVIPVHAVATDALLSSLFGGVIAGAGIGLVFNCYGSTGGFDVIGMLLSRKKDIQLGGFLIALNAIVIVISGFFFDWDTALNSLLSIFVTGKVIDAIHTKHRKVTLMIVTSQAEEMKEKLLSSLVRGITLLDGEGAYSNEKKRVLMTVISREELAGMKTMISEIDPQAFVNITETVEVLGLFRRG</sequence>
<protein>
    <submittedName>
        <fullName evidence="8">YitT family protein</fullName>
    </submittedName>
</protein>
<dbReference type="Gene3D" id="3.30.70.120">
    <property type="match status" value="1"/>
</dbReference>
<dbReference type="InterPro" id="IPR003740">
    <property type="entry name" value="YitT"/>
</dbReference>
<keyword evidence="2" id="KW-1003">Cell membrane</keyword>
<keyword evidence="4 6" id="KW-1133">Transmembrane helix</keyword>
<dbReference type="PIRSF" id="PIRSF006483">
    <property type="entry name" value="Membrane_protein_YitT"/>
    <property type="match status" value="1"/>
</dbReference>
<dbReference type="CDD" id="cd16380">
    <property type="entry name" value="YitT_C"/>
    <property type="match status" value="1"/>
</dbReference>
<dbReference type="PANTHER" id="PTHR33545">
    <property type="entry name" value="UPF0750 MEMBRANE PROTEIN YITT-RELATED"/>
    <property type="match status" value="1"/>
</dbReference>
<name>A0ABU8FJI2_9BACI</name>
<evidence type="ECO:0000256" key="3">
    <source>
        <dbReference type="ARBA" id="ARBA00022692"/>
    </source>
</evidence>
<feature type="transmembrane region" description="Helical" evidence="6">
    <location>
        <begin position="98"/>
        <end position="119"/>
    </location>
</feature>
<comment type="caution">
    <text evidence="8">The sequence shown here is derived from an EMBL/GenBank/DDBJ whole genome shotgun (WGS) entry which is preliminary data.</text>
</comment>
<evidence type="ECO:0000313" key="9">
    <source>
        <dbReference type="Proteomes" id="UP001372526"/>
    </source>
</evidence>
<dbReference type="InterPro" id="IPR051461">
    <property type="entry name" value="UPF0750_membrane"/>
</dbReference>
<comment type="subcellular location">
    <subcellularLocation>
        <location evidence="1">Cell membrane</location>
        <topology evidence="1">Multi-pass membrane protein</topology>
    </subcellularLocation>
</comment>
<evidence type="ECO:0000256" key="6">
    <source>
        <dbReference type="SAM" id="Phobius"/>
    </source>
</evidence>
<dbReference type="Pfam" id="PF02588">
    <property type="entry name" value="YitT_membrane"/>
    <property type="match status" value="1"/>
</dbReference>
<feature type="transmembrane region" description="Helical" evidence="6">
    <location>
        <begin position="35"/>
        <end position="63"/>
    </location>
</feature>
<keyword evidence="3 6" id="KW-0812">Transmembrane</keyword>
<feature type="transmembrane region" description="Helical" evidence="6">
    <location>
        <begin position="70"/>
        <end position="92"/>
    </location>
</feature>
<organism evidence="8 9">
    <name type="scientific">Bacillus bruguierae</name>
    <dbReference type="NCBI Taxonomy" id="3127667"/>
    <lineage>
        <taxon>Bacteria</taxon>
        <taxon>Bacillati</taxon>
        <taxon>Bacillota</taxon>
        <taxon>Bacilli</taxon>
        <taxon>Bacillales</taxon>
        <taxon>Bacillaceae</taxon>
        <taxon>Bacillus</taxon>
    </lineage>
</organism>
<evidence type="ECO:0000256" key="4">
    <source>
        <dbReference type="ARBA" id="ARBA00022989"/>
    </source>
</evidence>